<gene>
    <name evidence="2" type="ORF">FHS94_002810</name>
</gene>
<dbReference type="Proteomes" id="UP000546200">
    <property type="component" value="Unassembled WGS sequence"/>
</dbReference>
<comment type="caution">
    <text evidence="2">The sequence shown here is derived from an EMBL/GenBank/DDBJ whole genome shotgun (WGS) entry which is preliminary data.</text>
</comment>
<dbReference type="RefSeq" id="WP_184058759.1">
    <property type="nucleotide sequence ID" value="NZ_JACIJK010000008.1"/>
</dbReference>
<dbReference type="EMBL" id="JACIJK010000008">
    <property type="protein sequence ID" value="MBB5715953.1"/>
    <property type="molecule type" value="Genomic_DNA"/>
</dbReference>
<sequence length="195" mass="21368">MRFHLEVKGERACFRRPEFKRDLISYDVMPPAAASRFLSLLYSAAGIGWLVDQITIAAEIKLGWGDLAARGGREGGPAWLIQQPRYGIAARMAALDATDEGDLEHHAALFTQAVLGGESKMRPFLGLPECAATFNLMPTGQPIQPYSALIGVERDLGWLPYDSGIPVRSAVRYYRGIVRDGVLDVPQSPPELLAM</sequence>
<evidence type="ECO:0000313" key="3">
    <source>
        <dbReference type="Proteomes" id="UP000546200"/>
    </source>
</evidence>
<dbReference type="Gene3D" id="3.30.70.2660">
    <property type="match status" value="1"/>
</dbReference>
<evidence type="ECO:0000313" key="2">
    <source>
        <dbReference type="EMBL" id="MBB5715953.1"/>
    </source>
</evidence>
<protein>
    <submittedName>
        <fullName evidence="2">CRISPR-associated protein Cas5d</fullName>
    </submittedName>
</protein>
<dbReference type="AlphaFoldDB" id="A0A7W9BEZ3"/>
<keyword evidence="3" id="KW-1185">Reference proteome</keyword>
<accession>A0A7W9BEZ3</accession>
<name>A0A7W9BEZ3_9SPHN</name>
<proteinExistence type="predicted"/>
<organism evidence="2 3">
    <name type="scientific">Sphingomonas aerophila</name>
    <dbReference type="NCBI Taxonomy" id="1344948"/>
    <lineage>
        <taxon>Bacteria</taxon>
        <taxon>Pseudomonadati</taxon>
        <taxon>Pseudomonadota</taxon>
        <taxon>Alphaproteobacteria</taxon>
        <taxon>Sphingomonadales</taxon>
        <taxon>Sphingomonadaceae</taxon>
        <taxon>Sphingomonas</taxon>
    </lineage>
</organism>
<keyword evidence="1" id="KW-0051">Antiviral defense</keyword>
<dbReference type="GO" id="GO:0051607">
    <property type="term" value="P:defense response to virus"/>
    <property type="evidence" value="ECO:0007669"/>
    <property type="project" value="UniProtKB-KW"/>
</dbReference>
<dbReference type="InterPro" id="IPR013422">
    <property type="entry name" value="CRISPR-assoc_prot_Cas5_N"/>
</dbReference>
<dbReference type="NCBIfam" id="TIGR02593">
    <property type="entry name" value="CRISPR_cas5"/>
    <property type="match status" value="1"/>
</dbReference>
<reference evidence="2 3" key="1">
    <citation type="submission" date="2020-08" db="EMBL/GenBank/DDBJ databases">
        <title>Genomic Encyclopedia of Type Strains, Phase IV (KMG-IV): sequencing the most valuable type-strain genomes for metagenomic binning, comparative biology and taxonomic classification.</title>
        <authorList>
            <person name="Goeker M."/>
        </authorList>
    </citation>
    <scope>NUCLEOTIDE SEQUENCE [LARGE SCALE GENOMIC DNA]</scope>
    <source>
        <strain evidence="2 3">DSM 100044</strain>
    </source>
</reference>
<evidence type="ECO:0000256" key="1">
    <source>
        <dbReference type="ARBA" id="ARBA00023118"/>
    </source>
</evidence>